<dbReference type="Proteomes" id="UP000050360">
    <property type="component" value="Unassembled WGS sequence"/>
</dbReference>
<dbReference type="Pfam" id="PF02663">
    <property type="entry name" value="FmdE"/>
    <property type="match status" value="1"/>
</dbReference>
<dbReference type="AlphaFoldDB" id="A0A0P7ZIK9"/>
<gene>
    <name evidence="2" type="primary">fmdE_2</name>
    <name evidence="2" type="ORF">MPEBLZ_01782</name>
</gene>
<dbReference type="InterPro" id="IPR053194">
    <property type="entry name" value="tRNA_methyltr_O"/>
</dbReference>
<dbReference type="PANTHER" id="PTHR39418">
    <property type="entry name" value="DEHYDROGENASE-RELATED"/>
    <property type="match status" value="1"/>
</dbReference>
<comment type="caution">
    <text evidence="2">The sequence shown here is derived from an EMBL/GenBank/DDBJ whole genome shotgun (WGS) entry which is preliminary data.</text>
</comment>
<sequence>MDKKIVNLAIDLHGHLAPGIALGLRMSELALVRMKTKKGDKYLIGISETARCLADAMQAATGCTLGHGSAFVEDYGKLALTLGDARTKKGVRVALKDEANKHSTLMNKWMMRLGKLSHEEEEELGMQLVDMDEKHFLIQDVEINKGQNFEKSGIVTCKECRELVPESLIERKGNEIYCKPCTGTAYYKLLRTS</sequence>
<protein>
    <submittedName>
        <fullName evidence="2">Molybdenum dependent formylmethanofuran dehydrogenase subunit fmdE_2</fullName>
    </submittedName>
</protein>
<dbReference type="SUPFAM" id="SSF143555">
    <property type="entry name" value="FwdE-like"/>
    <property type="match status" value="1"/>
</dbReference>
<evidence type="ECO:0000313" key="3">
    <source>
        <dbReference type="Proteomes" id="UP000050360"/>
    </source>
</evidence>
<dbReference type="Gene3D" id="3.30.1330.130">
    <property type="match status" value="1"/>
</dbReference>
<dbReference type="PANTHER" id="PTHR39418:SF1">
    <property type="entry name" value="DEHYDROGENASE"/>
    <property type="match status" value="1"/>
</dbReference>
<reference evidence="2 3" key="1">
    <citation type="submission" date="2015-09" db="EMBL/GenBank/DDBJ databases">
        <title>A metagenomics-based metabolic model of nitrate-dependent anaerobic oxidation of methane by Methanoperedens-like archaea.</title>
        <authorList>
            <person name="Arshad A."/>
            <person name="Speth D.R."/>
            <person name="De Graaf R.M."/>
            <person name="Op Den Camp H.J."/>
            <person name="Jetten M.S."/>
            <person name="Welte C.U."/>
        </authorList>
    </citation>
    <scope>NUCLEOTIDE SEQUENCE [LARGE SCALE GENOMIC DNA]</scope>
</reference>
<name>A0A0P7ZIK9_9EURY</name>
<feature type="domain" description="Formylmethanofuran dehydrogenase subunit E" evidence="1">
    <location>
        <begin position="13"/>
        <end position="133"/>
    </location>
</feature>
<organism evidence="2 3">
    <name type="scientific">Candidatus Methanoperedens nitratireducens</name>
    <dbReference type="NCBI Taxonomy" id="1392998"/>
    <lineage>
        <taxon>Archaea</taxon>
        <taxon>Methanobacteriati</taxon>
        <taxon>Methanobacteriota</taxon>
        <taxon>Stenosarchaea group</taxon>
        <taxon>Methanomicrobia</taxon>
        <taxon>Methanosarcinales</taxon>
        <taxon>ANME-2 cluster</taxon>
        <taxon>Candidatus Methanoperedentaceae</taxon>
        <taxon>Candidatus Methanoperedens</taxon>
    </lineage>
</organism>
<evidence type="ECO:0000259" key="1">
    <source>
        <dbReference type="Pfam" id="PF02663"/>
    </source>
</evidence>
<accession>A0A0P7ZIK9</accession>
<evidence type="ECO:0000313" key="2">
    <source>
        <dbReference type="EMBL" id="KPQ43599.1"/>
    </source>
</evidence>
<dbReference type="EMBL" id="LKCM01000137">
    <property type="protein sequence ID" value="KPQ43599.1"/>
    <property type="molecule type" value="Genomic_DNA"/>
</dbReference>
<dbReference type="InterPro" id="IPR003814">
    <property type="entry name" value="FmdEsu_dom"/>
</dbReference>
<proteinExistence type="predicted"/>